<gene>
    <name evidence="4" type="ORF">GPM918_LOCUS5710</name>
    <name evidence="5" type="ORF">SRO942_LOCUS5708</name>
</gene>
<keyword evidence="2" id="KW-0812">Transmembrane</keyword>
<keyword evidence="1" id="KW-0245">EGF-like domain</keyword>
<accession>A0A813VX08</accession>
<proteinExistence type="predicted"/>
<dbReference type="EMBL" id="CAJNOQ010000839">
    <property type="protein sequence ID" value="CAF0843907.1"/>
    <property type="molecule type" value="Genomic_DNA"/>
</dbReference>
<evidence type="ECO:0000313" key="4">
    <source>
        <dbReference type="EMBL" id="CAF0843907.1"/>
    </source>
</evidence>
<feature type="domain" description="EGF-like" evidence="3">
    <location>
        <begin position="36"/>
        <end position="85"/>
    </location>
</feature>
<dbReference type="InterPro" id="IPR000742">
    <property type="entry name" value="EGF"/>
</dbReference>
<dbReference type="SUPFAM" id="SSF81321">
    <property type="entry name" value="Family A G protein-coupled receptor-like"/>
    <property type="match status" value="1"/>
</dbReference>
<feature type="transmembrane region" description="Helical" evidence="2">
    <location>
        <begin position="252"/>
        <end position="274"/>
    </location>
</feature>
<dbReference type="PROSITE" id="PS00022">
    <property type="entry name" value="EGF_1"/>
    <property type="match status" value="1"/>
</dbReference>
<dbReference type="Gene3D" id="2.10.25.10">
    <property type="entry name" value="Laminin"/>
    <property type="match status" value="1"/>
</dbReference>
<dbReference type="EMBL" id="CAJOBC010000838">
    <property type="protein sequence ID" value="CAF3631315.1"/>
    <property type="molecule type" value="Genomic_DNA"/>
</dbReference>
<comment type="caution">
    <text evidence="1">Lacks conserved residue(s) required for the propagation of feature annotation.</text>
</comment>
<organism evidence="4 6">
    <name type="scientific">Didymodactylos carnosus</name>
    <dbReference type="NCBI Taxonomy" id="1234261"/>
    <lineage>
        <taxon>Eukaryota</taxon>
        <taxon>Metazoa</taxon>
        <taxon>Spiralia</taxon>
        <taxon>Gnathifera</taxon>
        <taxon>Rotifera</taxon>
        <taxon>Eurotatoria</taxon>
        <taxon>Bdelloidea</taxon>
        <taxon>Philodinida</taxon>
        <taxon>Philodinidae</taxon>
        <taxon>Didymodactylos</taxon>
    </lineage>
</organism>
<keyword evidence="2" id="KW-1133">Transmembrane helix</keyword>
<dbReference type="Proteomes" id="UP000681722">
    <property type="component" value="Unassembled WGS sequence"/>
</dbReference>
<evidence type="ECO:0000313" key="6">
    <source>
        <dbReference type="Proteomes" id="UP000663829"/>
    </source>
</evidence>
<dbReference type="AlphaFoldDB" id="A0A813VX08"/>
<feature type="transmembrane region" description="Helical" evidence="2">
    <location>
        <begin position="286"/>
        <end position="308"/>
    </location>
</feature>
<protein>
    <recommendedName>
        <fullName evidence="3">EGF-like domain-containing protein</fullName>
    </recommendedName>
</protein>
<dbReference type="PROSITE" id="PS50026">
    <property type="entry name" value="EGF_3"/>
    <property type="match status" value="1"/>
</dbReference>
<sequence>MDYACRLSMMSISSLCIDQAICICPVNRIGPYCLVPFDPCRHHYCLNNATCQPIDERYTNTHESYEKPDHFYCQCTDEYIGKHCWDMKAQLHIHFDNDIDVQRSDISIHTIESYADTQPQQSVYFQRMYIYERQLKFYYEKGKHLPPLIFAQLYDDQQKPNYYLLRATVPKYQRLFGCGTNADDYCNNNGLCIQNDELCPKQTVCLCNNCFYGSQCQYSIAGYAVSLDSIIGSYIIPNTPLRHQPSVIKLSLILLTLLLTIGLIVNSLSFLTFFLKSKTRDVGCGFYLLFSSLCGILTLLSFLTKFVYLLTLSSNRLRCTLIEYFLKSLPTISDWLNASVSVERATTILYKTKFNKKLSTTCSRYIAPLIACLVLTTLLHDPIYRQVTIDTYDQRSCEDFNDKSSTLLSYEKASKIWFAYVNNDELNCYVDIGKMHEEIAHMHNFDEADRLYHKKVSMIQSDLAVISD</sequence>
<keyword evidence="6" id="KW-1185">Reference proteome</keyword>
<evidence type="ECO:0000313" key="5">
    <source>
        <dbReference type="EMBL" id="CAF3631315.1"/>
    </source>
</evidence>
<keyword evidence="2" id="KW-0472">Membrane</keyword>
<dbReference type="Proteomes" id="UP000663829">
    <property type="component" value="Unassembled WGS sequence"/>
</dbReference>
<dbReference type="SUPFAM" id="SSF57196">
    <property type="entry name" value="EGF/Laminin"/>
    <property type="match status" value="1"/>
</dbReference>
<reference evidence="4" key="1">
    <citation type="submission" date="2021-02" db="EMBL/GenBank/DDBJ databases">
        <authorList>
            <person name="Nowell W R."/>
        </authorList>
    </citation>
    <scope>NUCLEOTIDE SEQUENCE</scope>
</reference>
<dbReference type="OrthoDB" id="10619642at2759"/>
<evidence type="ECO:0000259" key="3">
    <source>
        <dbReference type="PROSITE" id="PS50026"/>
    </source>
</evidence>
<dbReference type="Gene3D" id="1.20.1070.10">
    <property type="entry name" value="Rhodopsin 7-helix transmembrane proteins"/>
    <property type="match status" value="1"/>
</dbReference>
<feature type="disulfide bond" evidence="1">
    <location>
        <begin position="75"/>
        <end position="84"/>
    </location>
</feature>
<name>A0A813VX08_9BILA</name>
<keyword evidence="1" id="KW-1015">Disulfide bond</keyword>
<evidence type="ECO:0000256" key="2">
    <source>
        <dbReference type="SAM" id="Phobius"/>
    </source>
</evidence>
<comment type="caution">
    <text evidence="4">The sequence shown here is derived from an EMBL/GenBank/DDBJ whole genome shotgun (WGS) entry which is preliminary data.</text>
</comment>
<evidence type="ECO:0000256" key="1">
    <source>
        <dbReference type="PROSITE-ProRule" id="PRU00076"/>
    </source>
</evidence>